<evidence type="ECO:0000313" key="3">
    <source>
        <dbReference type="Proteomes" id="UP000314294"/>
    </source>
</evidence>
<evidence type="ECO:0000256" key="1">
    <source>
        <dbReference type="SAM" id="MobiDB-lite"/>
    </source>
</evidence>
<comment type="caution">
    <text evidence="2">The sequence shown here is derived from an EMBL/GenBank/DDBJ whole genome shotgun (WGS) entry which is preliminary data.</text>
</comment>
<feature type="region of interest" description="Disordered" evidence="1">
    <location>
        <begin position="1"/>
        <end position="25"/>
    </location>
</feature>
<dbReference type="Proteomes" id="UP000314294">
    <property type="component" value="Unassembled WGS sequence"/>
</dbReference>
<dbReference type="EMBL" id="SRLO01000889">
    <property type="protein sequence ID" value="TNN44687.1"/>
    <property type="molecule type" value="Genomic_DNA"/>
</dbReference>
<name>A0A4Z2FTU4_9TELE</name>
<dbReference type="AlphaFoldDB" id="A0A4Z2FTU4"/>
<gene>
    <name evidence="2" type="ORF">EYF80_045116</name>
</gene>
<keyword evidence="3" id="KW-1185">Reference proteome</keyword>
<accession>A0A4Z2FTU4</accession>
<proteinExistence type="predicted"/>
<sequence>MAAGNARKENRKLHLASCGRDTGRRRSLKVTESLSFVKACRRFGPQRDGVIVRYQRRPRRVKTPSDVLKVVGRSA</sequence>
<organism evidence="2 3">
    <name type="scientific">Liparis tanakae</name>
    <name type="common">Tanaka's snailfish</name>
    <dbReference type="NCBI Taxonomy" id="230148"/>
    <lineage>
        <taxon>Eukaryota</taxon>
        <taxon>Metazoa</taxon>
        <taxon>Chordata</taxon>
        <taxon>Craniata</taxon>
        <taxon>Vertebrata</taxon>
        <taxon>Euteleostomi</taxon>
        <taxon>Actinopterygii</taxon>
        <taxon>Neopterygii</taxon>
        <taxon>Teleostei</taxon>
        <taxon>Neoteleostei</taxon>
        <taxon>Acanthomorphata</taxon>
        <taxon>Eupercaria</taxon>
        <taxon>Perciformes</taxon>
        <taxon>Cottioidei</taxon>
        <taxon>Cottales</taxon>
        <taxon>Liparidae</taxon>
        <taxon>Liparis</taxon>
    </lineage>
</organism>
<evidence type="ECO:0000313" key="2">
    <source>
        <dbReference type="EMBL" id="TNN44687.1"/>
    </source>
</evidence>
<reference evidence="2 3" key="1">
    <citation type="submission" date="2019-03" db="EMBL/GenBank/DDBJ databases">
        <title>First draft genome of Liparis tanakae, snailfish: a comprehensive survey of snailfish specific genes.</title>
        <authorList>
            <person name="Kim W."/>
            <person name="Song I."/>
            <person name="Jeong J.-H."/>
            <person name="Kim D."/>
            <person name="Kim S."/>
            <person name="Ryu S."/>
            <person name="Song J.Y."/>
            <person name="Lee S.K."/>
        </authorList>
    </citation>
    <scope>NUCLEOTIDE SEQUENCE [LARGE SCALE GENOMIC DNA]</scope>
    <source>
        <tissue evidence="2">Muscle</tissue>
    </source>
</reference>
<protein>
    <submittedName>
        <fullName evidence="2">Uncharacterized protein</fullName>
    </submittedName>
</protein>